<comment type="caution">
    <text evidence="1">The sequence shown here is derived from an EMBL/GenBank/DDBJ whole genome shotgun (WGS) entry which is preliminary data.</text>
</comment>
<dbReference type="PANTHER" id="PTHR30632:SF11">
    <property type="entry name" value="BLR4797 PROTEIN"/>
    <property type="match status" value="1"/>
</dbReference>
<keyword evidence="2" id="KW-1185">Reference proteome</keyword>
<organism evidence="1 2">
    <name type="scientific">Microbacterium faecale</name>
    <dbReference type="NCBI Taxonomy" id="1804630"/>
    <lineage>
        <taxon>Bacteria</taxon>
        <taxon>Bacillati</taxon>
        <taxon>Actinomycetota</taxon>
        <taxon>Actinomycetes</taxon>
        <taxon>Micrococcales</taxon>
        <taxon>Microbacteriaceae</taxon>
        <taxon>Microbacterium</taxon>
    </lineage>
</organism>
<dbReference type="GO" id="GO:0030973">
    <property type="term" value="F:molybdate ion binding"/>
    <property type="evidence" value="ECO:0007669"/>
    <property type="project" value="TreeGrafter"/>
</dbReference>
<reference evidence="1" key="2">
    <citation type="submission" date="2020-09" db="EMBL/GenBank/DDBJ databases">
        <authorList>
            <person name="Sun Q."/>
            <person name="Zhou Y."/>
        </authorList>
    </citation>
    <scope>NUCLEOTIDE SEQUENCE</scope>
    <source>
        <strain evidence="1">CGMCC 1.15152</strain>
    </source>
</reference>
<evidence type="ECO:0000313" key="2">
    <source>
        <dbReference type="Proteomes" id="UP000633205"/>
    </source>
</evidence>
<dbReference type="EMBL" id="BMHO01000001">
    <property type="protein sequence ID" value="GGD39112.1"/>
    <property type="molecule type" value="Genomic_DNA"/>
</dbReference>
<reference evidence="1" key="1">
    <citation type="journal article" date="2014" name="Int. J. Syst. Evol. Microbiol.">
        <title>Complete genome sequence of Corynebacterium casei LMG S-19264T (=DSM 44701T), isolated from a smear-ripened cheese.</title>
        <authorList>
            <consortium name="US DOE Joint Genome Institute (JGI-PGF)"/>
            <person name="Walter F."/>
            <person name="Albersmeier A."/>
            <person name="Kalinowski J."/>
            <person name="Ruckert C."/>
        </authorList>
    </citation>
    <scope>NUCLEOTIDE SEQUENCE</scope>
    <source>
        <strain evidence="1">CGMCC 1.15152</strain>
    </source>
</reference>
<dbReference type="AlphaFoldDB" id="A0A917DIK8"/>
<dbReference type="Gene3D" id="3.40.190.10">
    <property type="entry name" value="Periplasmic binding protein-like II"/>
    <property type="match status" value="2"/>
</dbReference>
<proteinExistence type="predicted"/>
<dbReference type="SUPFAM" id="SSF53850">
    <property type="entry name" value="Periplasmic binding protein-like II"/>
    <property type="match status" value="1"/>
</dbReference>
<dbReference type="PANTHER" id="PTHR30632">
    <property type="entry name" value="MOLYBDATE-BINDING PERIPLASMIC PROTEIN"/>
    <property type="match status" value="1"/>
</dbReference>
<gene>
    <name evidence="1" type="ORF">GCM10010915_19810</name>
</gene>
<dbReference type="RefSeq" id="WP_188712078.1">
    <property type="nucleotide sequence ID" value="NZ_BMHO01000001.1"/>
</dbReference>
<dbReference type="Pfam" id="PF13531">
    <property type="entry name" value="SBP_bac_11"/>
    <property type="match status" value="1"/>
</dbReference>
<sequence length="226" mass="23013">MKALTSMATRHLLEELLADHAVELTATGGVDAEQRVSGGEAVDLVFLSSAALTRLSASGAIDAETITPLVRSEVAVAVPSGSDEPAVRPAGAAFSDAQGVRDALRSAASVGYSTGPSGSALVRMVEQWGLADELGDRLRQAPPGIPVARLVAAGEADLGFQQLSELVGEPGVQILGVLPGDCAIETTFSGAVTTTAKDPAAARRILAALAAVDAEPAKRRHAFRPA</sequence>
<name>A0A917DIK8_9MICO</name>
<accession>A0A917DIK8</accession>
<dbReference type="GO" id="GO:0015689">
    <property type="term" value="P:molybdate ion transport"/>
    <property type="evidence" value="ECO:0007669"/>
    <property type="project" value="TreeGrafter"/>
</dbReference>
<evidence type="ECO:0008006" key="3">
    <source>
        <dbReference type="Google" id="ProtNLM"/>
    </source>
</evidence>
<dbReference type="InterPro" id="IPR050682">
    <property type="entry name" value="ModA/WtpA"/>
</dbReference>
<dbReference type="Proteomes" id="UP000633205">
    <property type="component" value="Unassembled WGS sequence"/>
</dbReference>
<protein>
    <recommendedName>
        <fullName evidence="3">Molybdenum ABC transporter substrate-binding protein</fullName>
    </recommendedName>
</protein>
<evidence type="ECO:0000313" key="1">
    <source>
        <dbReference type="EMBL" id="GGD39112.1"/>
    </source>
</evidence>